<evidence type="ECO:0000256" key="1">
    <source>
        <dbReference type="ARBA" id="ARBA00010460"/>
    </source>
</evidence>
<evidence type="ECO:0000256" key="7">
    <source>
        <dbReference type="ARBA" id="ARBA00049070"/>
    </source>
</evidence>
<reference evidence="10" key="2">
    <citation type="submission" date="2015-06" db="UniProtKB">
        <authorList>
            <consortium name="EnsemblMetazoa"/>
        </authorList>
    </citation>
    <scope>IDENTIFICATION</scope>
</reference>
<dbReference type="GO" id="GO:0006693">
    <property type="term" value="P:prostaglandin metabolic process"/>
    <property type="evidence" value="ECO:0007669"/>
    <property type="project" value="TreeGrafter"/>
</dbReference>
<feature type="domain" description="Oxidoreductase N-terminal" evidence="9">
    <location>
        <begin position="3"/>
        <end position="46"/>
    </location>
</feature>
<comment type="catalytic activity">
    <reaction evidence="6">
        <text>13,14-dihydro-15-oxo-PGF2alpha + NADP(+) = 15-oxoprostaglandin F2alpha + NADPH + H(+)</text>
        <dbReference type="Rhea" id="RHEA:50588"/>
        <dbReference type="ChEBI" id="CHEBI:15378"/>
        <dbReference type="ChEBI" id="CHEBI:57783"/>
        <dbReference type="ChEBI" id="CHEBI:58349"/>
        <dbReference type="ChEBI" id="CHEBI:133374"/>
        <dbReference type="ChEBI" id="CHEBI:133409"/>
    </reaction>
    <physiologicalReaction direction="right-to-left" evidence="6">
        <dbReference type="Rhea" id="RHEA:50590"/>
    </physiologicalReaction>
</comment>
<evidence type="ECO:0000256" key="4">
    <source>
        <dbReference type="ARBA" id="ARBA00033119"/>
    </source>
</evidence>
<dbReference type="FunFam" id="3.40.50.720:FF:000121">
    <property type="entry name" value="Prostaglandin reductase 2"/>
    <property type="match status" value="1"/>
</dbReference>
<reference evidence="11" key="1">
    <citation type="submission" date="2013-02" db="EMBL/GenBank/DDBJ databases">
        <authorList>
            <person name="Hughes D."/>
        </authorList>
    </citation>
    <scope>NUCLEOTIDE SEQUENCE</scope>
    <source>
        <strain>Durham</strain>
        <strain evidence="11">NC isolate 2 -- Noor lab</strain>
    </source>
</reference>
<dbReference type="Gene3D" id="3.90.180.10">
    <property type="entry name" value="Medium-chain alcohol dehydrogenases, catalytic domain"/>
    <property type="match status" value="1"/>
</dbReference>
<evidence type="ECO:0000256" key="3">
    <source>
        <dbReference type="ARBA" id="ARBA00023002"/>
    </source>
</evidence>
<protein>
    <recommendedName>
        <fullName evidence="4">15-oxoprostaglandin 13-reductase</fullName>
        <ecNumber evidence="2">1.3.1.48</ecNumber>
    </recommendedName>
    <alternativeName>
        <fullName evidence="4">15-oxoprostaglandin 13-reductase</fullName>
    </alternativeName>
</protein>
<sequence length="285" mass="31539">MEESKVGSVILGDQIARVLKSANYKYPEGSIVFGKFGWTTHTILKPHDEGWNHQNPLHSIYLLPDLKKKPISYALGVLGIPGNTAYFGLLDILKPKPRETVAVSAAAGCVGSLVGQIAKIKECKVVGFTSSQEKCEYLVRVLGFDYAFNYNSSDLSQQLKTTLPNGIDCYFDSVGGKLTNTILEHMNHFGRIAVGGCISLYNNCAESAIAPITHPKLLSKELKVEGFNVHRWNKSWADGIQQNLDWLREGKLIYNETISLGFENIPKAFIDMMNDENIGESIVKV</sequence>
<dbReference type="STRING" id="36166.T1GVK8"/>
<name>T1GVK8_MEGSC</name>
<keyword evidence="11" id="KW-1185">Reference proteome</keyword>
<dbReference type="InterPro" id="IPR045010">
    <property type="entry name" value="MDR_fam"/>
</dbReference>
<dbReference type="InterPro" id="IPR011032">
    <property type="entry name" value="GroES-like_sf"/>
</dbReference>
<dbReference type="PANTHER" id="PTHR43205">
    <property type="entry name" value="PROSTAGLANDIN REDUCTASE"/>
    <property type="match status" value="1"/>
</dbReference>
<dbReference type="InterPro" id="IPR041694">
    <property type="entry name" value="ADH_N_2"/>
</dbReference>
<dbReference type="Pfam" id="PF00107">
    <property type="entry name" value="ADH_zinc_N"/>
    <property type="match status" value="1"/>
</dbReference>
<feature type="domain" description="Alcohol dehydrogenase-like C-terminal" evidence="8">
    <location>
        <begin position="110"/>
        <end position="237"/>
    </location>
</feature>
<dbReference type="OMA" id="YPIKNIH"/>
<dbReference type="EnsemblMetazoa" id="MESCA007817-RA">
    <property type="protein sequence ID" value="MESCA007817-PA"/>
    <property type="gene ID" value="MESCA007817"/>
</dbReference>
<dbReference type="GO" id="GO:0047522">
    <property type="term" value="F:15-oxoprostaglandin 13-reductase [NAD(P)+] activity"/>
    <property type="evidence" value="ECO:0007669"/>
    <property type="project" value="UniProtKB-EC"/>
</dbReference>
<dbReference type="EC" id="1.3.1.48" evidence="2"/>
<organism evidence="10 11">
    <name type="scientific">Megaselia scalaris</name>
    <name type="common">Humpbacked fly</name>
    <name type="synonym">Phora scalaris</name>
    <dbReference type="NCBI Taxonomy" id="36166"/>
    <lineage>
        <taxon>Eukaryota</taxon>
        <taxon>Metazoa</taxon>
        <taxon>Ecdysozoa</taxon>
        <taxon>Arthropoda</taxon>
        <taxon>Hexapoda</taxon>
        <taxon>Insecta</taxon>
        <taxon>Pterygota</taxon>
        <taxon>Neoptera</taxon>
        <taxon>Endopterygota</taxon>
        <taxon>Diptera</taxon>
        <taxon>Brachycera</taxon>
        <taxon>Muscomorpha</taxon>
        <taxon>Platypezoidea</taxon>
        <taxon>Phoridae</taxon>
        <taxon>Megaseliini</taxon>
        <taxon>Megaselia</taxon>
    </lineage>
</organism>
<evidence type="ECO:0000259" key="9">
    <source>
        <dbReference type="Pfam" id="PF16884"/>
    </source>
</evidence>
<dbReference type="Pfam" id="PF16884">
    <property type="entry name" value="ADH_N_2"/>
    <property type="match status" value="1"/>
</dbReference>
<evidence type="ECO:0000259" key="8">
    <source>
        <dbReference type="Pfam" id="PF00107"/>
    </source>
</evidence>
<dbReference type="HOGENOM" id="CLU_026673_29_3_1"/>
<comment type="catalytic activity">
    <reaction evidence="5">
        <text>13,14-dihydro-15-oxo-prostaglandin F1alpha + NADP(+) = 15-oxoprostaglandin F1alpha + NADPH + H(+)</text>
        <dbReference type="Rhea" id="RHEA:50592"/>
        <dbReference type="ChEBI" id="CHEBI:15378"/>
        <dbReference type="ChEBI" id="CHEBI:57783"/>
        <dbReference type="ChEBI" id="CHEBI:58349"/>
        <dbReference type="ChEBI" id="CHEBI:79072"/>
        <dbReference type="ChEBI" id="CHEBI:133411"/>
    </reaction>
    <physiologicalReaction direction="right-to-left" evidence="5">
        <dbReference type="Rhea" id="RHEA:50594"/>
    </physiologicalReaction>
</comment>
<evidence type="ECO:0000256" key="2">
    <source>
        <dbReference type="ARBA" id="ARBA00011981"/>
    </source>
</evidence>
<dbReference type="InterPro" id="IPR013149">
    <property type="entry name" value="ADH-like_C"/>
</dbReference>
<evidence type="ECO:0000313" key="11">
    <source>
        <dbReference type="Proteomes" id="UP000015102"/>
    </source>
</evidence>
<dbReference type="PANTHER" id="PTHR43205:SF7">
    <property type="entry name" value="PROSTAGLANDIN REDUCTASE 1"/>
    <property type="match status" value="1"/>
</dbReference>
<comment type="similarity">
    <text evidence="1">Belongs to the NADP-dependent oxidoreductase L4BD family.</text>
</comment>
<dbReference type="InterPro" id="IPR036291">
    <property type="entry name" value="NAD(P)-bd_dom_sf"/>
</dbReference>
<dbReference type="Gene3D" id="3.40.50.720">
    <property type="entry name" value="NAD(P)-binding Rossmann-like Domain"/>
    <property type="match status" value="1"/>
</dbReference>
<dbReference type="SUPFAM" id="SSF50129">
    <property type="entry name" value="GroES-like"/>
    <property type="match status" value="1"/>
</dbReference>
<evidence type="ECO:0000256" key="5">
    <source>
        <dbReference type="ARBA" id="ARBA00047878"/>
    </source>
</evidence>
<proteinExistence type="inferred from homology"/>
<evidence type="ECO:0000256" key="6">
    <source>
        <dbReference type="ARBA" id="ARBA00048290"/>
    </source>
</evidence>
<accession>T1GVK8</accession>
<comment type="catalytic activity">
    <reaction evidence="7">
        <text>13,14-dihydro-15-oxo-prostaglandin E1 + NADP(+) = 15-oxoprostaglandin E1 + NADPH + H(+)</text>
        <dbReference type="Rhea" id="RHEA:50584"/>
        <dbReference type="ChEBI" id="CHEBI:15378"/>
        <dbReference type="ChEBI" id="CHEBI:57401"/>
        <dbReference type="ChEBI" id="CHEBI:57783"/>
        <dbReference type="ChEBI" id="CHEBI:58349"/>
        <dbReference type="ChEBI" id="CHEBI:133408"/>
    </reaction>
    <physiologicalReaction direction="right-to-left" evidence="7">
        <dbReference type="Rhea" id="RHEA:50586"/>
    </physiologicalReaction>
</comment>
<dbReference type="SUPFAM" id="SSF51735">
    <property type="entry name" value="NAD(P)-binding Rossmann-fold domains"/>
    <property type="match status" value="1"/>
</dbReference>
<evidence type="ECO:0000313" key="10">
    <source>
        <dbReference type="EnsemblMetazoa" id="MESCA007817-PA"/>
    </source>
</evidence>
<dbReference type="EMBL" id="CAQQ02024432">
    <property type="status" value="NOT_ANNOTATED_CDS"/>
    <property type="molecule type" value="Genomic_DNA"/>
</dbReference>
<dbReference type="AlphaFoldDB" id="T1GVK8"/>
<keyword evidence="3" id="KW-0560">Oxidoreductase</keyword>
<dbReference type="Proteomes" id="UP000015102">
    <property type="component" value="Unassembled WGS sequence"/>
</dbReference>